<keyword evidence="3" id="KW-1185">Reference proteome</keyword>
<feature type="signal peptide" evidence="1">
    <location>
        <begin position="1"/>
        <end position="20"/>
    </location>
</feature>
<name>A0A244CNU8_PSEDV</name>
<dbReference type="Gene3D" id="2.40.160.20">
    <property type="match status" value="1"/>
</dbReference>
<reference evidence="2 3" key="1">
    <citation type="submission" date="2017-02" db="EMBL/GenBank/DDBJ databases">
        <title>Pseudoalteromonas ulvae TC14 Genome.</title>
        <authorList>
            <person name="Molmeret M."/>
        </authorList>
    </citation>
    <scope>NUCLEOTIDE SEQUENCE [LARGE SCALE GENOMIC DNA]</scope>
    <source>
        <strain evidence="2">TC14</strain>
    </source>
</reference>
<dbReference type="AlphaFoldDB" id="A0A244CNU8"/>
<dbReference type="SUPFAM" id="SSF56925">
    <property type="entry name" value="OMPA-like"/>
    <property type="match status" value="1"/>
</dbReference>
<sequence>MIKKLTLGTLLIAFSQFGHAGTLISGQFGKTFSQALTTEEGLKLDLHDNNHVGISIERTITGARYGLYYASLDTHLQNQSEKQLDMNLYLFQSAVEFPIREDISGYFGAHIGVNNIKPNWSESDSFFALGLYGGVEYQFTPEARVSFETRWVNTIIDNNSSVSCDSTTDDDQCLWHFDGDVLTQFQTSLGFSYRF</sequence>
<gene>
    <name evidence="2" type="ORF">B1199_13500</name>
</gene>
<dbReference type="RefSeq" id="WP_086744646.1">
    <property type="nucleotide sequence ID" value="NZ_MWPV01000004.1"/>
</dbReference>
<protein>
    <recommendedName>
        <fullName evidence="4">Outer membrane protein beta-barrel domain-containing protein</fullName>
    </recommendedName>
</protein>
<comment type="caution">
    <text evidence="2">The sequence shown here is derived from an EMBL/GenBank/DDBJ whole genome shotgun (WGS) entry which is preliminary data.</text>
</comment>
<dbReference type="EMBL" id="MWPV01000004">
    <property type="protein sequence ID" value="OUL57186.1"/>
    <property type="molecule type" value="Genomic_DNA"/>
</dbReference>
<feature type="chain" id="PRO_5011250786" description="Outer membrane protein beta-barrel domain-containing protein" evidence="1">
    <location>
        <begin position="21"/>
        <end position="195"/>
    </location>
</feature>
<dbReference type="OrthoDB" id="6308600at2"/>
<proteinExistence type="predicted"/>
<dbReference type="Proteomes" id="UP000194841">
    <property type="component" value="Unassembled WGS sequence"/>
</dbReference>
<organism evidence="2 3">
    <name type="scientific">Pseudoalteromonas ulvae</name>
    <dbReference type="NCBI Taxonomy" id="107327"/>
    <lineage>
        <taxon>Bacteria</taxon>
        <taxon>Pseudomonadati</taxon>
        <taxon>Pseudomonadota</taxon>
        <taxon>Gammaproteobacteria</taxon>
        <taxon>Alteromonadales</taxon>
        <taxon>Pseudoalteromonadaceae</taxon>
        <taxon>Pseudoalteromonas</taxon>
    </lineage>
</organism>
<evidence type="ECO:0008006" key="4">
    <source>
        <dbReference type="Google" id="ProtNLM"/>
    </source>
</evidence>
<accession>A0A244CNU8</accession>
<keyword evidence="1" id="KW-0732">Signal</keyword>
<evidence type="ECO:0000313" key="3">
    <source>
        <dbReference type="Proteomes" id="UP000194841"/>
    </source>
</evidence>
<dbReference type="InterPro" id="IPR011250">
    <property type="entry name" value="OMP/PagP_B-barrel"/>
</dbReference>
<evidence type="ECO:0000256" key="1">
    <source>
        <dbReference type="SAM" id="SignalP"/>
    </source>
</evidence>
<evidence type="ECO:0000313" key="2">
    <source>
        <dbReference type="EMBL" id="OUL57186.1"/>
    </source>
</evidence>